<dbReference type="Gene3D" id="3.30.10.20">
    <property type="match status" value="1"/>
</dbReference>
<dbReference type="InterPro" id="IPR005543">
    <property type="entry name" value="PASTA_dom"/>
</dbReference>
<gene>
    <name evidence="3" type="ORF">NMP03_07740</name>
</gene>
<feature type="transmembrane region" description="Helical" evidence="1">
    <location>
        <begin position="24"/>
        <end position="46"/>
    </location>
</feature>
<keyword evidence="1" id="KW-0472">Membrane</keyword>
<keyword evidence="1" id="KW-0812">Transmembrane</keyword>
<name>A0ABY5LAR8_9SPHN</name>
<proteinExistence type="predicted"/>
<accession>A0ABY5LAR8</accession>
<organism evidence="3 4">
    <name type="scientific">Sphingomonas qomolangmaensis</name>
    <dbReference type="NCBI Taxonomy" id="2918765"/>
    <lineage>
        <taxon>Bacteria</taxon>
        <taxon>Pseudomonadati</taxon>
        <taxon>Pseudomonadota</taxon>
        <taxon>Alphaproteobacteria</taxon>
        <taxon>Sphingomonadales</taxon>
        <taxon>Sphingomonadaceae</taxon>
        <taxon>Sphingomonas</taxon>
    </lineage>
</organism>
<dbReference type="EMBL" id="CP101740">
    <property type="protein sequence ID" value="UUL84065.1"/>
    <property type="molecule type" value="Genomic_DNA"/>
</dbReference>
<dbReference type="PROSITE" id="PS51178">
    <property type="entry name" value="PASTA"/>
    <property type="match status" value="1"/>
</dbReference>
<dbReference type="SMART" id="SM00740">
    <property type="entry name" value="PASTA"/>
    <property type="match status" value="1"/>
</dbReference>
<protein>
    <submittedName>
        <fullName evidence="3">PASTA domain-containing protein</fullName>
    </submittedName>
</protein>
<sequence>MDFLMPLAASVVCREGGLSPEDSIAMTAAALVIDGPLALAPAIVAVENRRVASRASAASGEIGPALVKVPDVVNKLEDEAVKTLEGAKLKWRVSYNRATDDALLGRVLRQSPSGTSTELVPEGAVVELNVAKSPVAAAVADEEQVTEAELKAGLDGVTAVIDKRLSAMEQRLDRALELLAAGNKGQTKA</sequence>
<evidence type="ECO:0000259" key="2">
    <source>
        <dbReference type="PROSITE" id="PS51178"/>
    </source>
</evidence>
<dbReference type="Proteomes" id="UP001058533">
    <property type="component" value="Chromosome"/>
</dbReference>
<reference evidence="3" key="1">
    <citation type="submission" date="2022-07" db="EMBL/GenBank/DDBJ databases">
        <title>Sphingomonas sp. nov., a novel bacterium isolated from the north slope of the Mount Everest.</title>
        <authorList>
            <person name="Cui X."/>
            <person name="Liu Y."/>
        </authorList>
    </citation>
    <scope>NUCLEOTIDE SEQUENCE</scope>
    <source>
        <strain evidence="3">S5-59</strain>
    </source>
</reference>
<dbReference type="CDD" id="cd06577">
    <property type="entry name" value="PASTA_pknB"/>
    <property type="match status" value="1"/>
</dbReference>
<evidence type="ECO:0000313" key="4">
    <source>
        <dbReference type="Proteomes" id="UP001058533"/>
    </source>
</evidence>
<dbReference type="RefSeq" id="WP_256507900.1">
    <property type="nucleotide sequence ID" value="NZ_CP101740.1"/>
</dbReference>
<keyword evidence="4" id="KW-1185">Reference proteome</keyword>
<dbReference type="Pfam" id="PF03793">
    <property type="entry name" value="PASTA"/>
    <property type="match status" value="1"/>
</dbReference>
<feature type="domain" description="PASTA" evidence="2">
    <location>
        <begin position="63"/>
        <end position="132"/>
    </location>
</feature>
<evidence type="ECO:0000256" key="1">
    <source>
        <dbReference type="SAM" id="Phobius"/>
    </source>
</evidence>
<evidence type="ECO:0000313" key="3">
    <source>
        <dbReference type="EMBL" id="UUL84065.1"/>
    </source>
</evidence>
<keyword evidence="1" id="KW-1133">Transmembrane helix</keyword>